<dbReference type="Proteomes" id="UP000841146">
    <property type="component" value="Unassembled WGS sequence"/>
</dbReference>
<evidence type="ECO:0000256" key="6">
    <source>
        <dbReference type="RuleBase" id="RU363041"/>
    </source>
</evidence>
<evidence type="ECO:0000313" key="20">
    <source>
        <dbReference type="EMBL" id="EAG1892134.1"/>
    </source>
</evidence>
<dbReference type="Proteomes" id="UP000533021">
    <property type="component" value="Unassembled WGS sequence"/>
</dbReference>
<dbReference type="EMBL" id="JACAVN010000001">
    <property type="protein sequence ID" value="NYA00634.1"/>
    <property type="molecule type" value="Genomic_DNA"/>
</dbReference>
<dbReference type="EMBL" id="AABATR010000001">
    <property type="protein sequence ID" value="EAG1892134.1"/>
    <property type="molecule type" value="Genomic_DNA"/>
</dbReference>
<dbReference type="EMBL" id="AAAJKI010000008">
    <property type="protein sequence ID" value="EAC6547695.1"/>
    <property type="molecule type" value="Genomic_DNA"/>
</dbReference>
<evidence type="ECO:0000313" key="30">
    <source>
        <dbReference type="EMBL" id="EAG9518668.1"/>
    </source>
</evidence>
<evidence type="ECO:0000313" key="99">
    <source>
        <dbReference type="Proteomes" id="UP000840197"/>
    </source>
</evidence>
<evidence type="ECO:0000313" key="35">
    <source>
        <dbReference type="EMBL" id="EAK9318037.1"/>
    </source>
</evidence>
<evidence type="ECO:0000313" key="34">
    <source>
        <dbReference type="EMBL" id="EAK8896337.1"/>
    </source>
</evidence>
<feature type="transmembrane region" description="Helical" evidence="6">
    <location>
        <begin position="7"/>
        <end position="35"/>
    </location>
</feature>
<evidence type="ECO:0000313" key="77">
    <source>
        <dbReference type="Proteomes" id="UP000423131"/>
    </source>
</evidence>
<dbReference type="EMBL" id="AANEHK010000004">
    <property type="protein sequence ID" value="EDO0985532.1"/>
    <property type="molecule type" value="Genomic_DNA"/>
</dbReference>
<dbReference type="EMBL" id="AAAIXK010000006">
    <property type="protein sequence ID" value="EAC5550986.1"/>
    <property type="molecule type" value="Genomic_DNA"/>
</dbReference>
<evidence type="ECO:0000313" key="55">
    <source>
        <dbReference type="EMBL" id="OET47848.1"/>
    </source>
</evidence>
<evidence type="ECO:0000313" key="52">
    <source>
        <dbReference type="EMBL" id="HAJ9592121.1"/>
    </source>
</evidence>
<keyword evidence="3 6" id="KW-0812">Transmembrane</keyword>
<evidence type="ECO:0000256" key="4">
    <source>
        <dbReference type="ARBA" id="ARBA00022989"/>
    </source>
</evidence>
<organism evidence="28 96">
    <name type="scientific">Listeria monocytogenes</name>
    <dbReference type="NCBI Taxonomy" id="1639"/>
    <lineage>
        <taxon>Bacteria</taxon>
        <taxon>Bacillati</taxon>
        <taxon>Bacillota</taxon>
        <taxon>Bacilli</taxon>
        <taxon>Bacillales</taxon>
        <taxon>Listeriaceae</taxon>
        <taxon>Listeria</taxon>
    </lineage>
</organism>
<evidence type="ECO:0000313" key="67">
    <source>
        <dbReference type="Proteomes" id="UP000358545"/>
    </source>
</evidence>
<evidence type="ECO:0000313" key="95">
    <source>
        <dbReference type="Proteomes" id="UP000546397"/>
    </source>
</evidence>
<evidence type="ECO:0000313" key="37">
    <source>
        <dbReference type="EMBL" id="ECB9514164.1"/>
    </source>
</evidence>
<dbReference type="Proteomes" id="UP000455569">
    <property type="component" value="Unassembled WGS sequence"/>
</dbReference>
<dbReference type="Proteomes" id="UP000843775">
    <property type="component" value="Unassembled WGS sequence"/>
</dbReference>
<evidence type="ECO:0000313" key="22">
    <source>
        <dbReference type="EMBL" id="EAG2245944.1"/>
    </source>
</evidence>
<evidence type="ECO:0000313" key="76">
    <source>
        <dbReference type="Proteomes" id="UP000410967"/>
    </source>
</evidence>
<evidence type="ECO:0000313" key="51">
    <source>
        <dbReference type="EMBL" id="HAC1755474.1"/>
    </source>
</evidence>
<evidence type="ECO:0000313" key="69">
    <source>
        <dbReference type="Proteomes" id="UP000365297"/>
    </source>
</evidence>
<dbReference type="Proteomes" id="UP000460224">
    <property type="component" value="Unassembled WGS sequence"/>
</dbReference>
<evidence type="ECO:0000313" key="40">
    <source>
        <dbReference type="EMBL" id="ECY6544835.1"/>
    </source>
</evidence>
<dbReference type="EMBL" id="AABBZO010000020">
    <property type="protein sequence ID" value="EAG4463367.1"/>
    <property type="molecule type" value="Genomic_DNA"/>
</dbReference>
<dbReference type="Proteomes" id="UP000272537">
    <property type="component" value="Unassembled WGS sequence"/>
</dbReference>
<evidence type="ECO:0000313" key="19">
    <source>
        <dbReference type="EMBL" id="EAG0867828.1"/>
    </source>
</evidence>
<feature type="transmembrane region" description="Helical" evidence="6">
    <location>
        <begin position="200"/>
        <end position="219"/>
    </location>
</feature>
<evidence type="ECO:0000313" key="88">
    <source>
        <dbReference type="Proteomes" id="UP000525850"/>
    </source>
</evidence>
<reference evidence="61 64" key="6">
    <citation type="submission" date="2018-06" db="EMBL/GenBank/DDBJ databases">
        <authorList>
            <consortium name="GenomeTrakr: Next Generation Sequencing Network for Food Pathogen Tracability"/>
        </authorList>
    </citation>
    <scope>NUCLEOTIDE SEQUENCE [LARGE SCALE GENOMIC DNA]</scope>
    <source>
        <strain evidence="24 97">10B02965A-1</strain>
        <strain evidence="10 70">CFSAN008042</strain>
        <strain evidence="26 90">CFSAN063727</strain>
        <strain evidence="42 79">CFSAN102901</strain>
        <strain evidence="16 72">FDA00006494</strain>
        <strain evidence="8 69">FDA00007096</strain>
        <strain evidence="12 75">FDA00008584</strain>
        <strain evidence="22">FDA00011243</strain>
        <strain evidence="9 59">FDA00013332</strain>
        <strain evidence="15 63">FDA00013853</strain>
        <strain evidence="36 77">FDA00014336</strain>
        <strain evidence="38 73">FDA00014370</strain>
        <strain evidence="37 74">FDA00014392</strain>
        <strain evidence="45">FDA00015054</strain>
        <strain evidence="25 93">FDA1005580-S054-001</strain>
        <strain evidence="84">FDA1090798-S029-001</strain>
        <strain evidence="85">FDA956581-098-004</strain>
        <strain evidence="23 88">FDA960927-006-004</strain>
        <strain evidence="27 98">FLAG-38921</strain>
        <strain evidence="39 78">FLAG-51482A</strain>
        <strain evidence="21 61">FLAG-54356</strain>
        <strain evidence="14 71">FSIS31901579</strain>
        <strain evidence="33 89">LS1344</strain>
        <strain evidence="43 81">OSF101448</strain>
        <strain evidence="13 64">VA-WGS-00405</strain>
    </source>
</reference>
<evidence type="ECO:0000313" key="50">
    <source>
        <dbReference type="EMBL" id="HAC0274209.1"/>
    </source>
</evidence>
<proteinExistence type="inferred from homology"/>
<evidence type="ECO:0000313" key="97">
    <source>
        <dbReference type="Proteomes" id="UP000549379"/>
    </source>
</evidence>
<dbReference type="KEGG" id="lmv:Y193_12630"/>
<dbReference type="OMA" id="HQRNRIE"/>
<dbReference type="Proteomes" id="UP000546397">
    <property type="component" value="Unassembled WGS sequence"/>
</dbReference>
<dbReference type="Proteomes" id="UP000403352">
    <property type="component" value="Unassembled WGS sequence"/>
</dbReference>
<dbReference type="Proteomes" id="UP000544530">
    <property type="component" value="Unassembled WGS sequence"/>
</dbReference>
<evidence type="ECO:0000313" key="10">
    <source>
        <dbReference type="EMBL" id="EAC7479212.1"/>
    </source>
</evidence>
<evidence type="ECO:0000313" key="101">
    <source>
        <dbReference type="Proteomes" id="UP000843775"/>
    </source>
</evidence>
<dbReference type="Proteomes" id="UP000344343">
    <property type="component" value="Unassembled WGS sequence"/>
</dbReference>
<dbReference type="EMBL" id="AABFVG010000006">
    <property type="protein sequence ID" value="EAH2282406.1"/>
    <property type="molecule type" value="Genomic_DNA"/>
</dbReference>
<evidence type="ECO:0000313" key="72">
    <source>
        <dbReference type="Proteomes" id="UP000379076"/>
    </source>
</evidence>
<evidence type="ECO:0000256" key="2">
    <source>
        <dbReference type="ARBA" id="ARBA00009142"/>
    </source>
</evidence>
<reference evidence="54 94" key="10">
    <citation type="submission" date="2020-06" db="EMBL/GenBank/DDBJ databases">
        <title>Two Listeria outbreaks in Switzerland in 2018 and 2020.</title>
        <authorList>
            <person name="Stevens M.J.A."/>
            <person name="Bloemberg G."/>
            <person name="Nusch-Inderbinnen M."/>
            <person name="Stephan R."/>
        </authorList>
    </citation>
    <scope>NUCLEOTIDE SEQUENCE [LARGE SCALE GENOMIC DNA]</scope>
    <source>
        <strain evidence="54 94">N18-0707</strain>
    </source>
</reference>
<evidence type="ECO:0000313" key="57">
    <source>
        <dbReference type="EMBL" id="RKA11079.1"/>
    </source>
</evidence>
<feature type="transmembrane region" description="Helical" evidence="6">
    <location>
        <begin position="96"/>
        <end position="115"/>
    </location>
</feature>
<reference evidence="60 62" key="5">
    <citation type="submission" date="2018-06" db="EMBL/GenBank/DDBJ databases">
        <authorList>
            <consortium name="PulseNet: The National Subtyping Network for Foodborne Disease Surveillance"/>
            <person name="Tarr C.L."/>
            <person name="Trees E."/>
            <person name="Katz L.S."/>
            <person name="Carleton-Romer H.A."/>
            <person name="Stroika S."/>
            <person name="Kucerova Z."/>
            <person name="Roache K.F."/>
            <person name="Sabol A.L."/>
            <person name="Besser J."/>
            <person name="Gerner-Smidt P."/>
        </authorList>
    </citation>
    <scope>NUCLEOTIDE SEQUENCE [LARGE SCALE GENOMIC DNA]</scope>
    <source>
        <strain evidence="7 62">2015L-6227</strain>
        <strain evidence="17 60">PNUSAL000134</strain>
        <strain evidence="11 66">PNUSAL000910</strain>
        <strain evidence="19 67">PNUSAL002180</strain>
        <strain evidence="20 83">PNUSAL002298</strain>
        <strain evidence="34 65">PNUSAL004402</strain>
        <strain evidence="41 86">PNUSAL005692</strain>
    </source>
</reference>
<dbReference type="Proteomes" id="UP000842809">
    <property type="component" value="Unassembled WGS sequence"/>
</dbReference>
<keyword evidence="6" id="KW-1003">Cell membrane</keyword>
<evidence type="ECO:0000313" key="15">
    <source>
        <dbReference type="EMBL" id="EAD5787664.1"/>
    </source>
</evidence>
<dbReference type="Proteomes" id="UP000467536">
    <property type="component" value="Unassembled WGS sequence"/>
</dbReference>
<evidence type="ECO:0000313" key="66">
    <source>
        <dbReference type="Proteomes" id="UP000354255"/>
    </source>
</evidence>
<evidence type="ECO:0000313" key="23">
    <source>
        <dbReference type="EMBL" id="EAG2514225.1"/>
    </source>
</evidence>
<dbReference type="Proteomes" id="UP000549379">
    <property type="component" value="Unassembled WGS sequence"/>
</dbReference>
<evidence type="ECO:0000313" key="26">
    <source>
        <dbReference type="EMBL" id="EAG4463367.1"/>
    </source>
</evidence>
<dbReference type="Proteomes" id="UP000478704">
    <property type="component" value="Unassembled WGS sequence"/>
</dbReference>
<evidence type="ECO:0000313" key="47">
    <source>
        <dbReference type="EMBL" id="HAB8398601.1"/>
    </source>
</evidence>
<sequence length="246" mass="26445">MDIITYFLIALSTSVVGSFLGIGGGVILLPILLLMGVSQGTAAFSSALTVFTMAIFTCSIYYKRKQGNVGLALKIAVTSIPTTFLGAMVNQMLPEAVYRFLYGALIVVLLGIMIWKKKRHNEKPHFLSEYRIIPYVFGVIIGFLAGLFGIGGGPIVIPILLLIFMLNQKTASATSSYVTLLTSLASIGSYAIIGGSDFSIGIYMIPGAIIGALIGTRLNKLLDEKWIAILFNVLLIALFALNLIKI</sequence>
<dbReference type="EMBL" id="AABBYJ010000006">
    <property type="protein sequence ID" value="EAG4331744.1"/>
    <property type="molecule type" value="Genomic_DNA"/>
</dbReference>
<dbReference type="EMBL" id="DAAJCS010000002">
    <property type="protein sequence ID" value="HAC0011930.1"/>
    <property type="molecule type" value="Genomic_DNA"/>
</dbReference>
<reference evidence="44 82" key="8">
    <citation type="submission" date="2019-08" db="EMBL/GenBank/DDBJ databases">
        <authorList>
            <person name="Ashton P.M."/>
            <person name="Dallman T."/>
            <person name="Nair S."/>
            <person name="De Pinna E."/>
            <person name="Peters T."/>
            <person name="Grant K."/>
        </authorList>
    </citation>
    <scope>NUCLEOTIDE SEQUENCE [LARGE SCALE GENOMIC DNA]</scope>
    <source>
        <strain evidence="31 92">282333</strain>
        <strain evidence="32 91">282352</strain>
        <strain evidence="30 95">289003</strain>
        <strain evidence="44 82">788324</strain>
        <strain evidence="18">RL15000286</strain>
    </source>
</reference>
<dbReference type="RefSeq" id="WP_003724364.1">
    <property type="nucleotide sequence ID" value="NC_021824.1"/>
</dbReference>
<accession>A0A0B8QYE5</accession>
<feature type="transmembrane region" description="Helical" evidence="6">
    <location>
        <begin position="225"/>
        <end position="244"/>
    </location>
</feature>
<dbReference type="EMBL" id="AAAREG010000007">
    <property type="protein sequence ID" value="EAE2354717.1"/>
    <property type="molecule type" value="Genomic_DNA"/>
</dbReference>
<evidence type="ECO:0000313" key="78">
    <source>
        <dbReference type="Proteomes" id="UP000427828"/>
    </source>
</evidence>
<evidence type="ECO:0000313" key="18">
    <source>
        <dbReference type="EMBL" id="EAE4940585.1"/>
    </source>
</evidence>
<dbReference type="EMBL" id="MJTJ01000023">
    <property type="protein sequence ID" value="OET47848.1"/>
    <property type="molecule type" value="Genomic_DNA"/>
</dbReference>
<reference evidence="99 100" key="3">
    <citation type="journal article" date="2018" name="Genome Biol.">
        <title>SKESA: strategic k-mer extension for scrupulous assemblies.</title>
        <authorList>
            <person name="Souvorov A."/>
            <person name="Agarwala R."/>
            <person name="Lipman D.J."/>
        </authorList>
    </citation>
    <scope>NUCLEOTIDE SEQUENCE [LARGE SCALE GENOMIC DNA]</scope>
    <source>
        <strain evidence="46">09CEB371LM</strain>
        <strain evidence="52">2017-325981-023-01</strain>
        <strain evidence="48 102">CFIAFB20100120</strain>
        <strain evidence="47 99">CFIAFB20130012</strain>
        <strain evidence="50">CFIAFB20170037</strain>
        <strain evidence="49 100">CFIAFB20170045</strain>
        <strain evidence="51 101">DMG1500109</strain>
    </source>
</reference>
<dbReference type="Proteomes" id="UP000840197">
    <property type="component" value="Unassembled WGS sequence"/>
</dbReference>
<evidence type="ECO:0000313" key="29">
    <source>
        <dbReference type="EMBL" id="EAG9387872.1"/>
    </source>
</evidence>
<evidence type="ECO:0000313" key="80">
    <source>
        <dbReference type="Proteomes" id="UP000460224"/>
    </source>
</evidence>
<dbReference type="Proteomes" id="UP000427828">
    <property type="component" value="Unassembled WGS sequence"/>
</dbReference>
<dbReference type="EMBL" id="AAALRN010000001">
    <property type="protein sequence ID" value="EAD1184118.1"/>
    <property type="molecule type" value="Genomic_DNA"/>
</dbReference>
<evidence type="ECO:0000313" key="46">
    <source>
        <dbReference type="EMBL" id="HAA8053258.1"/>
    </source>
</evidence>
<dbReference type="EMBL" id="AABGHY010000006">
    <property type="protein sequence ID" value="EAH3294605.1"/>
    <property type="molecule type" value="Genomic_DNA"/>
</dbReference>
<gene>
    <name evidence="19" type="ORF">A8L61_11125</name>
    <name evidence="28" type="ORF">AB917_07830</name>
    <name evidence="7" type="ORF">ABZ57_02550</name>
    <name evidence="56" type="ORF">AJL21_10290</name>
    <name evidence="55" type="ORF">AJL21_15305</name>
    <name evidence="16" type="ORF">ART25_10480</name>
    <name evidence="8" type="ORF">ARY78_11160</name>
    <name evidence="23" type="ORF">B1N52_03560</name>
    <name evidence="22" type="ORF">B1S26_11075</name>
    <name evidence="24" type="ORF">B5K54_06530</name>
    <name evidence="20" type="ORF">BB997_00760</name>
    <name evidence="39" type="ORF">BCZ19_03365</name>
    <name evidence="21" type="ORF">BCZ21_02615</name>
    <name evidence="26" type="ORF">CA369_13770</name>
    <name evidence="25" type="ORF">CAV64_10895</name>
    <name evidence="29" type="ORF">CW845_10280</name>
    <name evidence="31" type="ORF">D4920_10015</name>
    <name evidence="30" type="ORF">D4B11_02710</name>
    <name evidence="32" type="ORF">D5N24_09370</name>
    <name evidence="34" type="ORF">D7104_01345</name>
    <name evidence="53" type="ORF">DCK61_01995</name>
    <name evidence="27" type="ORF">DCT16_00760</name>
    <name evidence="10" type="ORF">DQ70_00760</name>
    <name evidence="9" type="ORF">DU018_04845</name>
    <name evidence="57" type="ORF">DYZ80_00612</name>
    <name evidence="18" type="ORF">E1W56_00795</name>
    <name evidence="33" type="ORF">E5F58_03365</name>
    <name evidence="15" type="ORF">EX365_13950</name>
    <name evidence="14" type="ORF">EXZ73_04105</name>
    <name evidence="40" type="ORF">F6436_10860</name>
    <name evidence="41" type="ORF">F6515_06740</name>
    <name evidence="35" type="ORF">FA835_13120</name>
    <name evidence="37" type="ORF">FLQ97_10475</name>
    <name evidence="36" type="ORF">FLR03_01995</name>
    <name evidence="38" type="ORF">FNX40_03495</name>
    <name evidence="44" type="ORF">FV747_05895</name>
    <name evidence="45" type="ORF">G3O21_001808</name>
    <name evidence="46" type="ORF">GHH22_08820</name>
    <name evidence="51" type="ORF">GI949_10905</name>
    <name evidence="43" type="ORF">GJW51_10815</name>
    <name evidence="42" type="ORF">GQG13_00745</name>
    <name evidence="47" type="ORF">GYR60_08705</name>
    <name evidence="48" type="ORF">GYS09_00370</name>
    <name evidence="49" type="ORF">GYX23_02845</name>
    <name evidence="50" type="ORF">GYY14_02375</name>
    <name evidence="52" type="ORF">HQN34_000286</name>
    <name evidence="54" type="ORF">HZJ64_02225</name>
    <name evidence="11" type="ORF">KV70_09130</name>
    <name evidence="12" type="ORF">QD52_03360</name>
    <name evidence="13" type="ORF">UI29_03370</name>
    <name evidence="17" type="ORF">Y261_10195</name>
</gene>
<evidence type="ECO:0000313" key="65">
    <source>
        <dbReference type="Proteomes" id="UP000350032"/>
    </source>
</evidence>
<dbReference type="EMBL" id="DAAJZA010000007">
    <property type="protein sequence ID" value="HAC1755474.1"/>
    <property type="molecule type" value="Genomic_DNA"/>
</dbReference>
<evidence type="ECO:0000313" key="61">
    <source>
        <dbReference type="Proteomes" id="UP000337746"/>
    </source>
</evidence>
<dbReference type="EMBL" id="DAAIHR010000007">
    <property type="protein sequence ID" value="HAB8398601.1"/>
    <property type="molecule type" value="Genomic_DNA"/>
</dbReference>
<evidence type="ECO:0000313" key="60">
    <source>
        <dbReference type="Proteomes" id="UP000336166"/>
    </source>
</evidence>
<evidence type="ECO:0000313" key="21">
    <source>
        <dbReference type="EMBL" id="EAG2086136.1"/>
    </source>
</evidence>
<evidence type="ECO:0000313" key="9">
    <source>
        <dbReference type="EMBL" id="EAC6547695.1"/>
    </source>
</evidence>
<dbReference type="EMBL" id="AAANYN010000004">
    <property type="protein sequence ID" value="EAD5773470.1"/>
    <property type="molecule type" value="Genomic_DNA"/>
</dbReference>
<comment type="subcellular location">
    <subcellularLocation>
        <location evidence="6">Cell membrane</location>
        <topology evidence="6">Multi-pass membrane protein</topology>
    </subcellularLocation>
    <subcellularLocation>
        <location evidence="1">Membrane</location>
        <topology evidence="1">Multi-pass membrane protein</topology>
    </subcellularLocation>
</comment>
<dbReference type="Proteomes" id="UP000843503">
    <property type="component" value="Unassembled WGS sequence"/>
</dbReference>
<evidence type="ECO:0000313" key="27">
    <source>
        <dbReference type="EMBL" id="EAG6167914.1"/>
    </source>
</evidence>
<evidence type="ECO:0000313" key="71">
    <source>
        <dbReference type="Proteomes" id="UP000376505"/>
    </source>
</evidence>
<evidence type="ECO:0000313" key="82">
    <source>
        <dbReference type="Proteomes" id="UP000467536"/>
    </source>
</evidence>
<dbReference type="Proteomes" id="UP000398321">
    <property type="component" value="Unassembled WGS sequence"/>
</dbReference>
<dbReference type="PANTHER" id="PTHR43701:SF2">
    <property type="entry name" value="MEMBRANE TRANSPORTER PROTEIN YJNA-RELATED"/>
    <property type="match status" value="1"/>
</dbReference>
<dbReference type="EMBL" id="AAHZFY010000023">
    <property type="protein sequence ID" value="ECB9514164.1"/>
    <property type="molecule type" value="Genomic_DNA"/>
</dbReference>
<evidence type="ECO:0000313" key="17">
    <source>
        <dbReference type="EMBL" id="EAE2354717.1"/>
    </source>
</evidence>
<dbReference type="EMBL" id="AALEDS010000010">
    <property type="protein sequence ID" value="ECY6544835.1"/>
    <property type="molecule type" value="Genomic_DNA"/>
</dbReference>
<dbReference type="Proteomes" id="UP000345329">
    <property type="component" value="Unassembled WGS sequence"/>
</dbReference>
<evidence type="ECO:0000313" key="7">
    <source>
        <dbReference type="EMBL" id="EAC4551359.1"/>
    </source>
</evidence>
<dbReference type="KEGG" id="lmok:CQ02_03335"/>
<evidence type="ECO:0000313" key="38">
    <source>
        <dbReference type="EMBL" id="ECC1555867.1"/>
    </source>
</evidence>
<dbReference type="EMBL" id="AANCRK010000001">
    <property type="protein sequence ID" value="EDN7713645.1"/>
    <property type="molecule type" value="Genomic_DNA"/>
</dbReference>
<keyword evidence="5 6" id="KW-0472">Membrane</keyword>
<evidence type="ECO:0000313" key="32">
    <source>
        <dbReference type="EMBL" id="EAH3294605.1"/>
    </source>
</evidence>
<evidence type="ECO:0000313" key="100">
    <source>
        <dbReference type="Proteomes" id="UP000841146"/>
    </source>
</evidence>
<evidence type="ECO:0000313" key="56">
    <source>
        <dbReference type="EMBL" id="OET48651.1"/>
    </source>
</evidence>
<evidence type="ECO:0000313" key="25">
    <source>
        <dbReference type="EMBL" id="EAG4331744.1"/>
    </source>
</evidence>
<dbReference type="Proteomes" id="UP000339309">
    <property type="component" value="Unassembled WGS sequence"/>
</dbReference>
<evidence type="ECO:0000313" key="89">
    <source>
        <dbReference type="Proteomes" id="UP000527632"/>
    </source>
</evidence>
<dbReference type="Proteomes" id="UP000376505">
    <property type="component" value="Unassembled WGS sequence"/>
</dbReference>
<evidence type="ECO:0000313" key="41">
    <source>
        <dbReference type="EMBL" id="ECY9782689.1"/>
    </source>
</evidence>
<dbReference type="EMBL" id="AABGUK010000001">
    <property type="protein sequence ID" value="EAH4241036.1"/>
    <property type="molecule type" value="Genomic_DNA"/>
</dbReference>
<evidence type="ECO:0000313" key="31">
    <source>
        <dbReference type="EMBL" id="EAH2282406.1"/>
    </source>
</evidence>
<evidence type="ECO:0000313" key="36">
    <source>
        <dbReference type="EMBL" id="ECB9472445.1"/>
    </source>
</evidence>
<evidence type="ECO:0000313" key="103">
    <source>
        <dbReference type="Proteomes" id="UP000852906"/>
    </source>
</evidence>
<dbReference type="EMBL" id="AAIAJJ010000002">
    <property type="protein sequence ID" value="ECC1555867.1"/>
    <property type="molecule type" value="Genomic_DNA"/>
</dbReference>
<dbReference type="Proteomes" id="UP000379076">
    <property type="component" value="Unassembled WGS sequence"/>
</dbReference>
<dbReference type="Proteomes" id="UP000548278">
    <property type="component" value="Unassembled WGS sequence"/>
</dbReference>
<evidence type="ECO:0000313" key="45">
    <source>
        <dbReference type="EMBL" id="EDP8514384.1"/>
    </source>
</evidence>
<feature type="transmembrane region" description="Helical" evidence="6">
    <location>
        <begin position="176"/>
        <end position="193"/>
    </location>
</feature>
<evidence type="ECO:0000313" key="83">
    <source>
        <dbReference type="Proteomes" id="UP000478682"/>
    </source>
</evidence>
<evidence type="ECO:0000313" key="54">
    <source>
        <dbReference type="EMBL" id="NYA00634.1"/>
    </source>
</evidence>
<evidence type="ECO:0000313" key="75">
    <source>
        <dbReference type="Proteomes" id="UP000403352"/>
    </source>
</evidence>
<dbReference type="Proteomes" id="UP000393182">
    <property type="component" value="Unassembled WGS sequence"/>
</dbReference>
<dbReference type="EMBL" id="AABAWE010000001">
    <property type="protein sequence ID" value="EAG2086136.1"/>
    <property type="molecule type" value="Genomic_DNA"/>
</dbReference>
<evidence type="ECO:0000313" key="43">
    <source>
        <dbReference type="EMBL" id="EDN9837148.1"/>
    </source>
</evidence>
<evidence type="ECO:0000313" key="24">
    <source>
        <dbReference type="EMBL" id="EAG2996938.1"/>
    </source>
</evidence>
<evidence type="ECO:0000313" key="84">
    <source>
        <dbReference type="Proteomes" id="UP000478704"/>
    </source>
</evidence>
<evidence type="ECO:0000313" key="49">
    <source>
        <dbReference type="EMBL" id="HAC0011930.1"/>
    </source>
</evidence>
<evidence type="ECO:0000313" key="70">
    <source>
        <dbReference type="Proteomes" id="UP000368512"/>
    </source>
</evidence>
<reference evidence="47" key="9">
    <citation type="submission" date="2020-01" db="EMBL/GenBank/DDBJ databases">
        <authorList>
            <consortium name="NCBI Pathogen Detection Project"/>
        </authorList>
    </citation>
    <scope>NUCLEOTIDE SEQUENCE</scope>
    <source>
        <strain evidence="46">09CEB371LM</strain>
        <strain evidence="52">2017-325981-023-01</strain>
        <strain evidence="48">CFIAFB20100120</strain>
        <strain evidence="47">CFIAFB20130012</strain>
        <strain evidence="50">CFIAFB20170037</strain>
        <strain evidence="49">CFIAFB20170045</strain>
        <strain evidence="51">DMG1500109</strain>
    </source>
</reference>
<dbReference type="Proteomes" id="UP000364988">
    <property type="component" value="Unassembled WGS sequence"/>
</dbReference>
<dbReference type="Proteomes" id="UP000423131">
    <property type="component" value="Unassembled WGS sequence"/>
</dbReference>
<dbReference type="Proteomes" id="UP000350032">
    <property type="component" value="Unassembled WGS sequence"/>
</dbReference>
<evidence type="ECO:0000313" key="98">
    <source>
        <dbReference type="Proteomes" id="UP000566721"/>
    </source>
</evidence>
<evidence type="ECO:0000313" key="39">
    <source>
        <dbReference type="EMBL" id="ECX6923694.1"/>
    </source>
</evidence>
<evidence type="ECO:0000256" key="3">
    <source>
        <dbReference type="ARBA" id="ARBA00022692"/>
    </source>
</evidence>
<evidence type="ECO:0000313" key="94">
    <source>
        <dbReference type="Proteomes" id="UP000544530"/>
    </source>
</evidence>
<dbReference type="AlphaFoldDB" id="A0A0B8QYE5"/>
<dbReference type="EMBL" id="AABAGT010000016">
    <property type="protein sequence ID" value="EAG0867828.1"/>
    <property type="molecule type" value="Genomic_DNA"/>
</dbReference>
<dbReference type="Proteomes" id="UP000528151">
    <property type="component" value="Unassembled WGS sequence"/>
</dbReference>
<evidence type="ECO:0000313" key="90">
    <source>
        <dbReference type="Proteomes" id="UP000528151"/>
    </source>
</evidence>
<evidence type="ECO:0000313" key="48">
    <source>
        <dbReference type="EMBL" id="HAB8555739.1"/>
    </source>
</evidence>
<dbReference type="EMBL" id="AAAJWF010000001">
    <property type="protein sequence ID" value="EAC7479212.1"/>
    <property type="molecule type" value="Genomic_DNA"/>
</dbReference>
<dbReference type="EMBL" id="AABCVX010000001">
    <property type="protein sequence ID" value="EAG6167914.1"/>
    <property type="molecule type" value="Genomic_DNA"/>
</dbReference>
<dbReference type="EMBL" id="AABBAW010000001">
    <property type="protein sequence ID" value="EAG2514225.1"/>
    <property type="molecule type" value="Genomic_DNA"/>
</dbReference>
<evidence type="ECO:0000313" key="93">
    <source>
        <dbReference type="Proteomes" id="UP000540117"/>
    </source>
</evidence>
<evidence type="ECO:0000313" key="14">
    <source>
        <dbReference type="EMBL" id="EAD5773470.1"/>
    </source>
</evidence>
<dbReference type="EMBL" id="AAHZFN010000002">
    <property type="protein sequence ID" value="ECB9472445.1"/>
    <property type="molecule type" value="Genomic_DNA"/>
</dbReference>
<evidence type="ECO:0000313" key="79">
    <source>
        <dbReference type="Proteomes" id="UP000455569"/>
    </source>
</evidence>
<dbReference type="GO" id="GO:0005886">
    <property type="term" value="C:plasma membrane"/>
    <property type="evidence" value="ECO:0007669"/>
    <property type="project" value="UniProtKB-SubCell"/>
</dbReference>
<evidence type="ECO:0000313" key="11">
    <source>
        <dbReference type="EMBL" id="EAC9040368.1"/>
    </source>
</evidence>
<evidence type="ECO:0000313" key="53">
    <source>
        <dbReference type="EMBL" id="KAA9453249.1"/>
    </source>
</evidence>
<dbReference type="Proteomes" id="UP000368512">
    <property type="component" value="Unassembled WGS sequence"/>
</dbReference>
<dbReference type="EMBL" id="AANPAU010000006">
    <property type="protein sequence ID" value="EDP8514384.1"/>
    <property type="molecule type" value="Genomic_DNA"/>
</dbReference>
<dbReference type="EMBL" id="AABBHO010000015">
    <property type="protein sequence ID" value="EAG2996938.1"/>
    <property type="molecule type" value="Genomic_DNA"/>
</dbReference>
<dbReference type="Proteomes" id="UP000337746">
    <property type="component" value="Unassembled WGS sequence"/>
</dbReference>
<name>A0A0B8QYE5_LISMN</name>
<comment type="caution">
    <text evidence="28">The sequence shown here is derived from an EMBL/GenBank/DDBJ whole genome shotgun (WGS) entry which is preliminary data.</text>
</comment>
<evidence type="ECO:0000313" key="85">
    <source>
        <dbReference type="Proteomes" id="UP000481141"/>
    </source>
</evidence>
<protein>
    <recommendedName>
        <fullName evidence="6">Probable membrane transporter protein</fullName>
    </recommendedName>
</protein>
<dbReference type="EMBL" id="DAAIJL010000001">
    <property type="protein sequence ID" value="HAB8555739.1"/>
    <property type="molecule type" value="Genomic_DNA"/>
</dbReference>
<evidence type="ECO:0000313" key="74">
    <source>
        <dbReference type="Proteomes" id="UP000398321"/>
    </source>
</evidence>
<dbReference type="Proteomes" id="UP000336166">
    <property type="component" value="Unassembled WGS sequence"/>
</dbReference>
<dbReference type="Proteomes" id="UP000844415">
    <property type="component" value="Unassembled WGS sequence"/>
</dbReference>
<dbReference type="EMBL" id="AABEMN010000003">
    <property type="protein sequence ID" value="EAG9518668.1"/>
    <property type="molecule type" value="Genomic_DNA"/>
</dbReference>
<comment type="similarity">
    <text evidence="2 6">Belongs to the 4-toluene sulfonate uptake permease (TSUP) (TC 2.A.102) family.</text>
</comment>
<evidence type="ECO:0000313" key="28">
    <source>
        <dbReference type="EMBL" id="EAG6990496.1"/>
    </source>
</evidence>
<dbReference type="EMBL" id="AAANYR010000009">
    <property type="protein sequence ID" value="EAD5787664.1"/>
    <property type="molecule type" value="Genomic_DNA"/>
</dbReference>
<evidence type="ECO:0000313" key="33">
    <source>
        <dbReference type="EMBL" id="EAH4241036.1"/>
    </source>
</evidence>
<dbReference type="Proteomes" id="UP000410967">
    <property type="component" value="Unassembled WGS sequence"/>
</dbReference>
<dbReference type="Proteomes" id="UP000481141">
    <property type="component" value="Unassembled WGS sequence"/>
</dbReference>
<feature type="transmembrane region" description="Helical" evidence="6">
    <location>
        <begin position="41"/>
        <end position="62"/>
    </location>
</feature>
<evidence type="ECO:0000313" key="13">
    <source>
        <dbReference type="EMBL" id="EAD3791812.1"/>
    </source>
</evidence>
<dbReference type="Proteomes" id="UP000566721">
    <property type="component" value="Unassembled WGS sequence"/>
</dbReference>
<keyword evidence="4 6" id="KW-1133">Transmembrane helix</keyword>
<dbReference type="EMBL" id="QXLS01000001">
    <property type="protein sequence ID" value="RKA11079.1"/>
    <property type="molecule type" value="Genomic_DNA"/>
</dbReference>
<dbReference type="Proteomes" id="UP000331186">
    <property type="component" value="Unassembled WGS sequence"/>
</dbReference>
<evidence type="ECO:0000313" key="91">
    <source>
        <dbReference type="Proteomes" id="UP000530452"/>
    </source>
</evidence>
<dbReference type="Proteomes" id="UP000467347">
    <property type="component" value="Unassembled WGS sequence"/>
</dbReference>
<dbReference type="Proteomes" id="UP000354255">
    <property type="component" value="Unassembled WGS sequence"/>
</dbReference>
<dbReference type="PANTHER" id="PTHR43701">
    <property type="entry name" value="MEMBRANE TRANSPORTER PROTEIN MJ0441-RELATED"/>
    <property type="match status" value="1"/>
</dbReference>
<dbReference type="Proteomes" id="UP000840039">
    <property type="component" value="Unassembled WGS sequence"/>
</dbReference>
<feature type="transmembrane region" description="Helical" evidence="6">
    <location>
        <begin position="135"/>
        <end position="164"/>
    </location>
</feature>
<dbReference type="Proteomes" id="UP000852906">
    <property type="component" value="Unassembled WGS sequence"/>
</dbReference>
<dbReference type="EMBL" id="AACKDQ010000035">
    <property type="protein sequence ID" value="EAK9318037.1"/>
    <property type="molecule type" value="Genomic_DNA"/>
</dbReference>
<dbReference type="EMBL" id="AAAIKW010000001">
    <property type="protein sequence ID" value="EAC4551359.1"/>
    <property type="molecule type" value="Genomic_DNA"/>
</dbReference>
<dbReference type="EMBL" id="DAAJFY010000001">
    <property type="protein sequence ID" value="HAC0274209.1"/>
    <property type="molecule type" value="Genomic_DNA"/>
</dbReference>
<dbReference type="EMBL" id="AABDGJ010000004">
    <property type="protein sequence ID" value="EAG6990496.1"/>
    <property type="molecule type" value="Genomic_DNA"/>
</dbReference>
<evidence type="ECO:0000313" key="42">
    <source>
        <dbReference type="EMBL" id="EDN7713645.1"/>
    </source>
</evidence>
<dbReference type="EMBL" id="AABAYG010000005">
    <property type="protein sequence ID" value="EAG2245944.1"/>
    <property type="molecule type" value="Genomic_DNA"/>
</dbReference>
<evidence type="ECO:0000256" key="1">
    <source>
        <dbReference type="ARBA" id="ARBA00004141"/>
    </source>
</evidence>
<evidence type="ECO:0000313" key="59">
    <source>
        <dbReference type="Proteomes" id="UP000331186"/>
    </source>
</evidence>
<dbReference type="Proteomes" id="UP000530452">
    <property type="component" value="Unassembled WGS sequence"/>
</dbReference>
<dbReference type="EMBL" id="AAAKQF010000005">
    <property type="protein sequence ID" value="EAC9040368.1"/>
    <property type="molecule type" value="Genomic_DNA"/>
</dbReference>
<evidence type="ECO:0000313" key="44">
    <source>
        <dbReference type="EMBL" id="EDO0985532.1"/>
    </source>
</evidence>
<dbReference type="Proteomes" id="UP000540117">
    <property type="component" value="Unassembled WGS sequence"/>
</dbReference>
<reference evidence="76 87" key="7">
    <citation type="submission" date="2019-04" db="EMBL/GenBank/DDBJ databases">
        <authorList>
            <consortium name="GenomeTrakr network: Whole genome sequencing for foodborne pathogen traceback"/>
        </authorList>
    </citation>
    <scope>NUCLEOTIDE SEQUENCE [LARGE SCALE GENOMIC DNA]</scope>
    <source>
        <strain evidence="28 96">CFSAN004300</strain>
        <strain evidence="29 87">CFSAN072474</strain>
        <strain evidence="40 68">FLAG-55987</strain>
        <strain evidence="35 76">PHLUSALM00088</strain>
    </source>
</reference>
<dbReference type="EMBL" id="MJTJ01000019">
    <property type="protein sequence ID" value="OET48651.1"/>
    <property type="molecule type" value="Genomic_DNA"/>
</dbReference>
<dbReference type="Pfam" id="PF01925">
    <property type="entry name" value="TauE"/>
    <property type="match status" value="1"/>
</dbReference>
<dbReference type="EMBL" id="AAASLB010000001">
    <property type="protein sequence ID" value="EAE4940585.1"/>
    <property type="molecule type" value="Genomic_DNA"/>
</dbReference>
<dbReference type="Proteomes" id="UP000389283">
    <property type="component" value="Unassembled WGS sequence"/>
</dbReference>
<dbReference type="Proteomes" id="UP000522199">
    <property type="component" value="Unassembled WGS sequence"/>
</dbReference>
<dbReference type="Proteomes" id="UP000365297">
    <property type="component" value="Unassembled WGS sequence"/>
</dbReference>
<evidence type="ECO:0000313" key="73">
    <source>
        <dbReference type="Proteomes" id="UP000389283"/>
    </source>
</evidence>
<evidence type="ECO:0000313" key="58">
    <source>
        <dbReference type="Proteomes" id="UP000272537"/>
    </source>
</evidence>
<evidence type="ECO:0000313" key="64">
    <source>
        <dbReference type="Proteomes" id="UP000345329"/>
    </source>
</evidence>
<reference evidence="53 80" key="4">
    <citation type="submission" date="2018-04" db="EMBL/GenBank/DDBJ databases">
        <title>Genome Analysis of a Prevalent Clone of Listeria monocytogenes Sequence Type 87 in China.</title>
        <authorList>
            <person name="Wang Y."/>
        </authorList>
    </citation>
    <scope>NUCLEOTIDE SEQUENCE [LARGE SCALE GENOMIC DNA]</scope>
    <source>
        <strain evidence="53 80">ICDC_LM1523</strain>
    </source>
</reference>
<dbReference type="Proteomes" id="UP000525850">
    <property type="component" value="Unassembled WGS sequence"/>
</dbReference>
<evidence type="ECO:0000313" key="12">
    <source>
        <dbReference type="EMBL" id="EAD1184118.1"/>
    </source>
</evidence>
<evidence type="ECO:0000313" key="16">
    <source>
        <dbReference type="EMBL" id="EAE1339332.1"/>
    </source>
</evidence>
<evidence type="ECO:0000313" key="81">
    <source>
        <dbReference type="Proteomes" id="UP000467347"/>
    </source>
</evidence>
<evidence type="ECO:0000313" key="8">
    <source>
        <dbReference type="EMBL" id="EAC5550986.1"/>
    </source>
</evidence>
<dbReference type="InterPro" id="IPR002781">
    <property type="entry name" value="TM_pro_TauE-like"/>
</dbReference>
<dbReference type="EMBL" id="DABJAN010000001">
    <property type="protein sequence ID" value="HAJ9592121.1"/>
    <property type="molecule type" value="Genomic_DNA"/>
</dbReference>
<dbReference type="EMBL" id="AALGDA010000015">
    <property type="protein sequence ID" value="ECY9782689.1"/>
    <property type="molecule type" value="Genomic_DNA"/>
</dbReference>
<dbReference type="Proteomes" id="UP000527632">
    <property type="component" value="Unassembled WGS sequence"/>
</dbReference>
<evidence type="ECO:0000313" key="62">
    <source>
        <dbReference type="Proteomes" id="UP000339309"/>
    </source>
</evidence>
<evidence type="ECO:0000313" key="86">
    <source>
        <dbReference type="Proteomes" id="UP000489121"/>
    </source>
</evidence>
<dbReference type="EMBL" id="AAAQQZ010000005">
    <property type="protein sequence ID" value="EAE1339332.1"/>
    <property type="molecule type" value="Genomic_DNA"/>
</dbReference>
<dbReference type="Proteomes" id="UP000489121">
    <property type="component" value="Unassembled WGS sequence"/>
</dbReference>
<evidence type="ECO:0000313" key="96">
    <source>
        <dbReference type="Proteomes" id="UP000548278"/>
    </source>
</evidence>
<evidence type="ECO:0000313" key="68">
    <source>
        <dbReference type="Proteomes" id="UP000364988"/>
    </source>
</evidence>
<dbReference type="Proteomes" id="UP000358545">
    <property type="component" value="Unassembled WGS sequence"/>
</dbReference>
<reference evidence="57 58" key="2">
    <citation type="journal article" date="2018" name="BMC Genomics">
        <title>Genes significantly associated with lineage II food isolates of Listeria monocytogenes.</title>
        <authorList>
            <person name="Pirone-Davies C."/>
            <person name="Chen Y."/>
            <person name="Pightling A."/>
            <person name="Ryan G."/>
            <person name="Wang Y."/>
            <person name="Yao K."/>
            <person name="Hoffmann M."/>
            <person name="Allard M.W."/>
        </authorList>
    </citation>
    <scope>NUCLEOTIDE SEQUENCE [LARGE SCALE GENOMIC DNA]</scope>
    <source>
        <strain evidence="57 58">PNUSAL000550</strain>
    </source>
</reference>
<evidence type="ECO:0000256" key="5">
    <source>
        <dbReference type="ARBA" id="ARBA00023136"/>
    </source>
</evidence>
<dbReference type="EMBL" id="DAAEEB010000005">
    <property type="protein sequence ID" value="HAA8053258.1"/>
    <property type="molecule type" value="Genomic_DNA"/>
</dbReference>
<feature type="transmembrane region" description="Helical" evidence="6">
    <location>
        <begin position="69"/>
        <end position="90"/>
    </location>
</feature>
<dbReference type="EMBL" id="AACJYH010000001">
    <property type="protein sequence ID" value="EAK8896337.1"/>
    <property type="molecule type" value="Genomic_DNA"/>
</dbReference>
<dbReference type="InterPro" id="IPR051598">
    <property type="entry name" value="TSUP/Inactive_protease-like"/>
</dbReference>
<dbReference type="EMBL" id="AABEKY010000005">
    <property type="protein sequence ID" value="EAG9387872.1"/>
    <property type="molecule type" value="Genomic_DNA"/>
</dbReference>
<dbReference type="EMBL" id="AANDSR010000007">
    <property type="protein sequence ID" value="EDN9837148.1"/>
    <property type="molecule type" value="Genomic_DNA"/>
</dbReference>
<dbReference type="Proteomes" id="UP000478682">
    <property type="component" value="Unassembled WGS sequence"/>
</dbReference>
<evidence type="ECO:0000313" key="63">
    <source>
        <dbReference type="Proteomes" id="UP000344343"/>
    </source>
</evidence>
<evidence type="ECO:0000313" key="92">
    <source>
        <dbReference type="Proteomes" id="UP000533021"/>
    </source>
</evidence>
<evidence type="ECO:0000313" key="102">
    <source>
        <dbReference type="Proteomes" id="UP000844415"/>
    </source>
</evidence>
<dbReference type="EMBL" id="AAAMZD010000001">
    <property type="protein sequence ID" value="EAD3791812.1"/>
    <property type="molecule type" value="Genomic_DNA"/>
</dbReference>
<reference evidence="55 103" key="1">
    <citation type="submission" date="2016-09" db="EMBL/GenBank/DDBJ databases">
        <title>100K Listeria isolates.</title>
        <authorList>
            <person name="Chen P."/>
            <person name="Weimer B.C."/>
            <person name="Kong N."/>
            <person name="Huang B."/>
        </authorList>
    </citation>
    <scope>NUCLEOTIDE SEQUENCE [LARGE SCALE GENOMIC DNA]</scope>
    <source>
        <strain evidence="55 103">BCW_2383</strain>
    </source>
</reference>
<evidence type="ECO:0000313" key="87">
    <source>
        <dbReference type="Proteomes" id="UP000522199"/>
    </source>
</evidence>
<dbReference type="EMBL" id="AALAQH010000001">
    <property type="protein sequence ID" value="ECX6923694.1"/>
    <property type="molecule type" value="Genomic_DNA"/>
</dbReference>
<dbReference type="EMBL" id="QDAY01000001">
    <property type="protein sequence ID" value="KAA9453249.1"/>
    <property type="molecule type" value="Genomic_DNA"/>
</dbReference>